<feature type="domain" description="Hflx-type G" evidence="1">
    <location>
        <begin position="1"/>
        <end position="100"/>
    </location>
</feature>
<keyword evidence="3" id="KW-1185">Reference proteome</keyword>
<gene>
    <name evidence="2" type="ORF">ADUPG1_002374</name>
</gene>
<accession>A0ABQ5KNU3</accession>
<dbReference type="PANTHER" id="PTHR10229:SF0">
    <property type="entry name" value="GTP-BINDING PROTEIN 6-RELATED"/>
    <property type="match status" value="1"/>
</dbReference>
<evidence type="ECO:0000313" key="2">
    <source>
        <dbReference type="EMBL" id="GKT32969.1"/>
    </source>
</evidence>
<dbReference type="Pfam" id="PF01926">
    <property type="entry name" value="MMR_HSR1"/>
    <property type="match status" value="1"/>
</dbReference>
<protein>
    <submittedName>
        <fullName evidence="2">GTPase HflX like protein</fullName>
    </submittedName>
</protein>
<feature type="non-terminal residue" evidence="2">
    <location>
        <position position="100"/>
    </location>
</feature>
<dbReference type="EMBL" id="BQXS01002727">
    <property type="protein sequence ID" value="GKT32969.1"/>
    <property type="molecule type" value="Genomic_DNA"/>
</dbReference>
<dbReference type="PANTHER" id="PTHR10229">
    <property type="entry name" value="GTP-BINDING PROTEIN HFLX"/>
    <property type="match status" value="1"/>
</dbReference>
<evidence type="ECO:0000313" key="3">
    <source>
        <dbReference type="Proteomes" id="UP001057375"/>
    </source>
</evidence>
<dbReference type="InterPro" id="IPR027417">
    <property type="entry name" value="P-loop_NTPase"/>
</dbReference>
<evidence type="ECO:0000259" key="1">
    <source>
        <dbReference type="PROSITE" id="PS51705"/>
    </source>
</evidence>
<dbReference type="SUPFAM" id="SSF52540">
    <property type="entry name" value="P-loop containing nucleoside triphosphate hydrolases"/>
    <property type="match status" value="1"/>
</dbReference>
<dbReference type="PROSITE" id="PS51705">
    <property type="entry name" value="G_HFLX"/>
    <property type="match status" value="1"/>
</dbReference>
<reference evidence="2" key="1">
    <citation type="submission" date="2022-03" db="EMBL/GenBank/DDBJ databases">
        <title>Draft genome sequence of Aduncisulcus paluster, a free-living microaerophilic Fornicata.</title>
        <authorList>
            <person name="Yuyama I."/>
            <person name="Kume K."/>
            <person name="Tamura T."/>
            <person name="Inagaki Y."/>
            <person name="Hashimoto T."/>
        </authorList>
    </citation>
    <scope>NUCLEOTIDE SEQUENCE</scope>
    <source>
        <strain evidence="2">NY0171</strain>
    </source>
</reference>
<name>A0ABQ5KNU3_9EUKA</name>
<dbReference type="Proteomes" id="UP001057375">
    <property type="component" value="Unassembled WGS sequence"/>
</dbReference>
<dbReference type="InterPro" id="IPR006073">
    <property type="entry name" value="GTP-bd"/>
</dbReference>
<dbReference type="InterPro" id="IPR030394">
    <property type="entry name" value="G_HFLX_dom"/>
</dbReference>
<comment type="caution">
    <text evidence="2">The sequence shown here is derived from an EMBL/GenBank/DDBJ whole genome shotgun (WGS) entry which is preliminary data.</text>
</comment>
<sequence>MLFATLDTYTRRIEFDDNKPFVLVDTVGFVSKLPHALVQAFKATLEEVVEADLIVHVVDASAEHYKLQISVTNNVLSELGAGDKAQIVAYNKIDLVEDRT</sequence>
<dbReference type="Gene3D" id="3.40.50.300">
    <property type="entry name" value="P-loop containing nucleotide triphosphate hydrolases"/>
    <property type="match status" value="1"/>
</dbReference>
<proteinExistence type="predicted"/>
<organism evidence="2 3">
    <name type="scientific">Aduncisulcus paluster</name>
    <dbReference type="NCBI Taxonomy" id="2918883"/>
    <lineage>
        <taxon>Eukaryota</taxon>
        <taxon>Metamonada</taxon>
        <taxon>Carpediemonas-like organisms</taxon>
        <taxon>Aduncisulcus</taxon>
    </lineage>
</organism>
<dbReference type="InterPro" id="IPR016496">
    <property type="entry name" value="GTPase_HflX"/>
</dbReference>